<keyword evidence="3" id="KW-1185">Reference proteome</keyword>
<protein>
    <submittedName>
        <fullName evidence="2">Uncharacterized protein</fullName>
    </submittedName>
</protein>
<feature type="signal peptide" evidence="1">
    <location>
        <begin position="1"/>
        <end position="24"/>
    </location>
</feature>
<dbReference type="Proteomes" id="UP000308197">
    <property type="component" value="Unassembled WGS sequence"/>
</dbReference>
<evidence type="ECO:0000313" key="2">
    <source>
        <dbReference type="EMBL" id="TFK79171.1"/>
    </source>
</evidence>
<reference evidence="2 3" key="1">
    <citation type="journal article" date="2019" name="Nat. Ecol. Evol.">
        <title>Megaphylogeny resolves global patterns of mushroom evolution.</title>
        <authorList>
            <person name="Varga T."/>
            <person name="Krizsan K."/>
            <person name="Foldi C."/>
            <person name="Dima B."/>
            <person name="Sanchez-Garcia M."/>
            <person name="Sanchez-Ramirez S."/>
            <person name="Szollosi G.J."/>
            <person name="Szarkandi J.G."/>
            <person name="Papp V."/>
            <person name="Albert L."/>
            <person name="Andreopoulos W."/>
            <person name="Angelini C."/>
            <person name="Antonin V."/>
            <person name="Barry K.W."/>
            <person name="Bougher N.L."/>
            <person name="Buchanan P."/>
            <person name="Buyck B."/>
            <person name="Bense V."/>
            <person name="Catcheside P."/>
            <person name="Chovatia M."/>
            <person name="Cooper J."/>
            <person name="Damon W."/>
            <person name="Desjardin D."/>
            <person name="Finy P."/>
            <person name="Geml J."/>
            <person name="Haridas S."/>
            <person name="Hughes K."/>
            <person name="Justo A."/>
            <person name="Karasinski D."/>
            <person name="Kautmanova I."/>
            <person name="Kiss B."/>
            <person name="Kocsube S."/>
            <person name="Kotiranta H."/>
            <person name="LaButti K.M."/>
            <person name="Lechner B.E."/>
            <person name="Liimatainen K."/>
            <person name="Lipzen A."/>
            <person name="Lukacs Z."/>
            <person name="Mihaltcheva S."/>
            <person name="Morgado L.N."/>
            <person name="Niskanen T."/>
            <person name="Noordeloos M.E."/>
            <person name="Ohm R.A."/>
            <person name="Ortiz-Santana B."/>
            <person name="Ovrebo C."/>
            <person name="Racz N."/>
            <person name="Riley R."/>
            <person name="Savchenko A."/>
            <person name="Shiryaev A."/>
            <person name="Soop K."/>
            <person name="Spirin V."/>
            <person name="Szebenyi C."/>
            <person name="Tomsovsky M."/>
            <person name="Tulloss R.E."/>
            <person name="Uehling J."/>
            <person name="Grigoriev I.V."/>
            <person name="Vagvolgyi C."/>
            <person name="Papp T."/>
            <person name="Martin F.M."/>
            <person name="Miettinen O."/>
            <person name="Hibbett D.S."/>
            <person name="Nagy L.G."/>
        </authorList>
    </citation>
    <scope>NUCLEOTIDE SEQUENCE [LARGE SCALE GENOMIC DNA]</scope>
    <source>
        <strain evidence="2 3">HHB13444</strain>
    </source>
</reference>
<feature type="chain" id="PRO_5022999174" evidence="1">
    <location>
        <begin position="25"/>
        <end position="153"/>
    </location>
</feature>
<dbReference type="EMBL" id="ML212140">
    <property type="protein sequence ID" value="TFK79171.1"/>
    <property type="molecule type" value="Genomic_DNA"/>
</dbReference>
<proteinExistence type="predicted"/>
<dbReference type="InParanoid" id="A0A5C3NNE6"/>
<name>A0A5C3NNE6_9APHY</name>
<organism evidence="2 3">
    <name type="scientific">Polyporus arcularius HHB13444</name>
    <dbReference type="NCBI Taxonomy" id="1314778"/>
    <lineage>
        <taxon>Eukaryota</taxon>
        <taxon>Fungi</taxon>
        <taxon>Dikarya</taxon>
        <taxon>Basidiomycota</taxon>
        <taxon>Agaricomycotina</taxon>
        <taxon>Agaricomycetes</taxon>
        <taxon>Polyporales</taxon>
        <taxon>Polyporaceae</taxon>
        <taxon>Polyporus</taxon>
    </lineage>
</organism>
<gene>
    <name evidence="2" type="ORF">K466DRAFT_32390</name>
</gene>
<keyword evidence="1" id="KW-0732">Signal</keyword>
<evidence type="ECO:0000313" key="3">
    <source>
        <dbReference type="Proteomes" id="UP000308197"/>
    </source>
</evidence>
<evidence type="ECO:0000256" key="1">
    <source>
        <dbReference type="SAM" id="SignalP"/>
    </source>
</evidence>
<accession>A0A5C3NNE6</accession>
<dbReference type="AlphaFoldDB" id="A0A5C3NNE6"/>
<sequence>MDWRQAHHSLLVSFHLSSLRSVRGVLFDFYGPADICILSPLPCEHGSAPVCACAQSPQVCCILRMSTATPPRGDTLCKYRCVPKLTAHPGLRPGSGSAQLYSCLAWWTAVPHHLAGTVLYGYPQSELLRFPCHSLLWCLHPMSRGISIDTNCL</sequence>